<comment type="caution">
    <text evidence="1">The sequence shown here is derived from an EMBL/GenBank/DDBJ whole genome shotgun (WGS) entry which is preliminary data.</text>
</comment>
<proteinExistence type="predicted"/>
<dbReference type="Pfam" id="PF07021">
    <property type="entry name" value="MetW"/>
    <property type="match status" value="1"/>
</dbReference>
<name>A0A0F9SET6_9ZZZZ</name>
<accession>A0A0F9SET6</accession>
<dbReference type="Gene3D" id="3.40.50.150">
    <property type="entry name" value="Vaccinia Virus protein VP39"/>
    <property type="match status" value="1"/>
</dbReference>
<reference evidence="1" key="1">
    <citation type="journal article" date="2015" name="Nature">
        <title>Complex archaea that bridge the gap between prokaryotes and eukaryotes.</title>
        <authorList>
            <person name="Spang A."/>
            <person name="Saw J.H."/>
            <person name="Jorgensen S.L."/>
            <person name="Zaremba-Niedzwiedzka K."/>
            <person name="Martijn J."/>
            <person name="Lind A.E."/>
            <person name="van Eijk R."/>
            <person name="Schleper C."/>
            <person name="Guy L."/>
            <person name="Ettema T.J."/>
        </authorList>
    </citation>
    <scope>NUCLEOTIDE SEQUENCE</scope>
</reference>
<dbReference type="InterPro" id="IPR029063">
    <property type="entry name" value="SAM-dependent_MTases_sf"/>
</dbReference>
<gene>
    <name evidence="1" type="ORF">LCGC14_0528280</name>
</gene>
<protein>
    <recommendedName>
        <fullName evidence="2">Methionine biosynthesis protein MetW</fullName>
    </recommendedName>
</protein>
<dbReference type="SUPFAM" id="SSF53335">
    <property type="entry name" value="S-adenosyl-L-methionine-dependent methyltransferases"/>
    <property type="match status" value="1"/>
</dbReference>
<dbReference type="EMBL" id="LAZR01000682">
    <property type="protein sequence ID" value="KKN60792.1"/>
    <property type="molecule type" value="Genomic_DNA"/>
</dbReference>
<evidence type="ECO:0008006" key="2">
    <source>
        <dbReference type="Google" id="ProtNLM"/>
    </source>
</evidence>
<dbReference type="InterPro" id="IPR010743">
    <property type="entry name" value="Methionine_synth_MetW"/>
</dbReference>
<dbReference type="NCBIfam" id="TIGR02081">
    <property type="entry name" value="metW"/>
    <property type="match status" value="1"/>
</dbReference>
<dbReference type="CDD" id="cd02440">
    <property type="entry name" value="AdoMet_MTases"/>
    <property type="match status" value="1"/>
</dbReference>
<dbReference type="PANTHER" id="PTHR43861">
    <property type="entry name" value="TRANS-ACONITATE 2-METHYLTRANSFERASE-RELATED"/>
    <property type="match status" value="1"/>
</dbReference>
<sequence>MNLRLDQQIISDWIPDGSKVLDLGCGNGSLLNHLQQRNITGYGLEIDNSKFAECIKAGVNVIQADLDEGLAQFADQSFDFVILSQTLQAIQRPDFLLEEIVRVGKNGIIAFPNFGHWQCRLQLSLGGKMPVSKTLPNAWFETPNIHLCTIKDFENLCDSHHLNILNHSIVNDENKHSLGTRFLPNLFGHIAIYLVQKQIP</sequence>
<dbReference type="AlphaFoldDB" id="A0A0F9SET6"/>
<organism evidence="1">
    <name type="scientific">marine sediment metagenome</name>
    <dbReference type="NCBI Taxonomy" id="412755"/>
    <lineage>
        <taxon>unclassified sequences</taxon>
        <taxon>metagenomes</taxon>
        <taxon>ecological metagenomes</taxon>
    </lineage>
</organism>
<evidence type="ECO:0000313" key="1">
    <source>
        <dbReference type="EMBL" id="KKN60792.1"/>
    </source>
</evidence>